<dbReference type="InterPro" id="IPR004839">
    <property type="entry name" value="Aminotransferase_I/II_large"/>
</dbReference>
<dbReference type="GO" id="GO:0005739">
    <property type="term" value="C:mitochondrion"/>
    <property type="evidence" value="ECO:0007669"/>
    <property type="project" value="TreeGrafter"/>
</dbReference>
<name>A0A6P5XLI2_DURZI</name>
<reference evidence="11" key="1">
    <citation type="submission" date="2025-08" db="UniProtKB">
        <authorList>
            <consortium name="RefSeq"/>
        </authorList>
    </citation>
    <scope>IDENTIFICATION</scope>
    <source>
        <tissue evidence="11">Fruit stalk</tissue>
    </source>
</reference>
<comment type="cofactor">
    <cofactor evidence="1">
        <name>pyridoxal 5'-phosphate</name>
        <dbReference type="ChEBI" id="CHEBI:597326"/>
    </cofactor>
</comment>
<evidence type="ECO:0000256" key="4">
    <source>
        <dbReference type="ARBA" id="ARBA00022576"/>
    </source>
</evidence>
<feature type="domain" description="Aminotransferase class I/classII large" evidence="9">
    <location>
        <begin position="30"/>
        <end position="397"/>
    </location>
</feature>
<dbReference type="InterPro" id="IPR015422">
    <property type="entry name" value="PyrdxlP-dep_Trfase_small"/>
</dbReference>
<comment type="miscellaneous">
    <text evidence="8">In eukaryotes there are cytoplasmic, mitochondrial and chloroplastic isozymes.</text>
</comment>
<dbReference type="InterPro" id="IPR000796">
    <property type="entry name" value="Asp_trans"/>
</dbReference>
<evidence type="ECO:0000256" key="5">
    <source>
        <dbReference type="ARBA" id="ARBA00022679"/>
    </source>
</evidence>
<dbReference type="GeneID" id="111284590"/>
<proteinExistence type="inferred from homology"/>
<keyword evidence="4 8" id="KW-0032">Aminotransferase</keyword>
<keyword evidence="10" id="KW-1185">Reference proteome</keyword>
<dbReference type="GO" id="GO:0004069">
    <property type="term" value="F:L-aspartate:2-oxoglutarate aminotransferase activity"/>
    <property type="evidence" value="ECO:0007669"/>
    <property type="project" value="UniProtKB-EC"/>
</dbReference>
<dbReference type="Pfam" id="PF00155">
    <property type="entry name" value="Aminotran_1_2"/>
    <property type="match status" value="1"/>
</dbReference>
<evidence type="ECO:0000256" key="7">
    <source>
        <dbReference type="ARBA" id="ARBA00049185"/>
    </source>
</evidence>
<comment type="subunit">
    <text evidence="3 8">Homodimer.</text>
</comment>
<evidence type="ECO:0000256" key="8">
    <source>
        <dbReference type="RuleBase" id="RU000480"/>
    </source>
</evidence>
<dbReference type="EC" id="2.6.1.1" evidence="8"/>
<dbReference type="OrthoDB" id="6752799at2759"/>
<dbReference type="PANTHER" id="PTHR11879:SF49">
    <property type="entry name" value="ASPARTATE AMINOTRANSFERASE"/>
    <property type="match status" value="1"/>
</dbReference>
<dbReference type="CDD" id="cd00609">
    <property type="entry name" value="AAT_like"/>
    <property type="match status" value="1"/>
</dbReference>
<dbReference type="Proteomes" id="UP000515121">
    <property type="component" value="Unplaced"/>
</dbReference>
<dbReference type="AlphaFoldDB" id="A0A6P5XLI2"/>
<comment type="similarity">
    <text evidence="2">Belongs to the class-I pyridoxal-phosphate-dependent aminotransferase family.</text>
</comment>
<protein>
    <recommendedName>
        <fullName evidence="8">Aspartate aminotransferase</fullName>
        <ecNumber evidence="8">2.6.1.1</ecNumber>
    </recommendedName>
</protein>
<dbReference type="Gene3D" id="3.90.1150.10">
    <property type="entry name" value="Aspartate Aminotransferase, domain 1"/>
    <property type="match status" value="1"/>
</dbReference>
<dbReference type="FunFam" id="3.90.1150.10:FF:000001">
    <property type="entry name" value="Aspartate aminotransferase"/>
    <property type="match status" value="1"/>
</dbReference>
<evidence type="ECO:0000313" key="10">
    <source>
        <dbReference type="Proteomes" id="UP000515121"/>
    </source>
</evidence>
<dbReference type="PRINTS" id="PR00799">
    <property type="entry name" value="TRANSAMINASE"/>
</dbReference>
<evidence type="ECO:0000313" key="11">
    <source>
        <dbReference type="RefSeq" id="XP_022729063.1"/>
    </source>
</evidence>
<gene>
    <name evidence="11" type="primary">LOC111284590</name>
</gene>
<sequence length="409" mass="44616">MDSVFAAIAQAPEDPILGVTVAYNKDPSPIKLNLGVGAYRTEEGKPLVLNVVRKAEQFLVNDQSRVKEYLPILGLAEFNKLSAKLILGDGCAAIEENRVATAQCLSGTGSLRVGAEFLAKHYHQHTIYIPLPSWGNHLKVFTMAGLSVKTYRYYDPTTRGLNFQGLLEDLGAAPAGAMVLLHACAHNPTGVDPTLEQWEQIRQLIRSKGLLPFFDSAYQGFASGSLDADAQPVRMFVADGGECLVAQSYAKNMGLYGERVGALSIVCKAADVASRVESQLKLVIRPMYSNPPIHGASIAATILKNSDMYDEWKIELKAMADRIISMRKQLFDALSARGTPGDWSHIIKQIGMFTFTGLNSDQVAFMTKEYHIYMTSDGRISMAGLSSKTVPHLADAIHAAVTRGCYKQI</sequence>
<dbReference type="PROSITE" id="PS00105">
    <property type="entry name" value="AA_TRANSFER_CLASS_1"/>
    <property type="match status" value="1"/>
</dbReference>
<dbReference type="RefSeq" id="XP_022729063.1">
    <property type="nucleotide sequence ID" value="XM_022873328.1"/>
</dbReference>
<comment type="catalytic activity">
    <reaction evidence="7 8">
        <text>L-aspartate + 2-oxoglutarate = oxaloacetate + L-glutamate</text>
        <dbReference type="Rhea" id="RHEA:21824"/>
        <dbReference type="ChEBI" id="CHEBI:16452"/>
        <dbReference type="ChEBI" id="CHEBI:16810"/>
        <dbReference type="ChEBI" id="CHEBI:29985"/>
        <dbReference type="ChEBI" id="CHEBI:29991"/>
        <dbReference type="EC" id="2.6.1.1"/>
    </reaction>
</comment>
<evidence type="ECO:0000256" key="1">
    <source>
        <dbReference type="ARBA" id="ARBA00001933"/>
    </source>
</evidence>
<evidence type="ECO:0000259" key="9">
    <source>
        <dbReference type="Pfam" id="PF00155"/>
    </source>
</evidence>
<dbReference type="PANTHER" id="PTHR11879">
    <property type="entry name" value="ASPARTATE AMINOTRANSFERASE"/>
    <property type="match status" value="1"/>
</dbReference>
<keyword evidence="5 8" id="KW-0808">Transferase</keyword>
<dbReference type="InterPro" id="IPR015421">
    <property type="entry name" value="PyrdxlP-dep_Trfase_major"/>
</dbReference>
<dbReference type="SUPFAM" id="SSF53383">
    <property type="entry name" value="PLP-dependent transferases"/>
    <property type="match status" value="1"/>
</dbReference>
<keyword evidence="6" id="KW-0663">Pyridoxal phosphate</keyword>
<dbReference type="NCBIfam" id="NF006719">
    <property type="entry name" value="PRK09257.1"/>
    <property type="match status" value="1"/>
</dbReference>
<dbReference type="InterPro" id="IPR015424">
    <property type="entry name" value="PyrdxlP-dep_Trfase"/>
</dbReference>
<dbReference type="GO" id="GO:0006520">
    <property type="term" value="P:amino acid metabolic process"/>
    <property type="evidence" value="ECO:0007669"/>
    <property type="project" value="InterPro"/>
</dbReference>
<organism evidence="10 11">
    <name type="scientific">Durio zibethinus</name>
    <name type="common">Durian</name>
    <dbReference type="NCBI Taxonomy" id="66656"/>
    <lineage>
        <taxon>Eukaryota</taxon>
        <taxon>Viridiplantae</taxon>
        <taxon>Streptophyta</taxon>
        <taxon>Embryophyta</taxon>
        <taxon>Tracheophyta</taxon>
        <taxon>Spermatophyta</taxon>
        <taxon>Magnoliopsida</taxon>
        <taxon>eudicotyledons</taxon>
        <taxon>Gunneridae</taxon>
        <taxon>Pentapetalae</taxon>
        <taxon>rosids</taxon>
        <taxon>malvids</taxon>
        <taxon>Malvales</taxon>
        <taxon>Malvaceae</taxon>
        <taxon>Helicteroideae</taxon>
        <taxon>Durio</taxon>
    </lineage>
</organism>
<evidence type="ECO:0000256" key="2">
    <source>
        <dbReference type="ARBA" id="ARBA00007441"/>
    </source>
</evidence>
<dbReference type="GO" id="GO:0030170">
    <property type="term" value="F:pyridoxal phosphate binding"/>
    <property type="evidence" value="ECO:0007669"/>
    <property type="project" value="InterPro"/>
</dbReference>
<evidence type="ECO:0000256" key="6">
    <source>
        <dbReference type="ARBA" id="ARBA00022898"/>
    </source>
</evidence>
<dbReference type="Gene3D" id="3.40.640.10">
    <property type="entry name" value="Type I PLP-dependent aspartate aminotransferase-like (Major domain)"/>
    <property type="match status" value="1"/>
</dbReference>
<dbReference type="KEGG" id="dzi:111284590"/>
<accession>A0A6P5XLI2</accession>
<dbReference type="FunFam" id="3.40.640.10:FF:000052">
    <property type="entry name" value="Aspartate aminotransferase"/>
    <property type="match status" value="1"/>
</dbReference>
<evidence type="ECO:0000256" key="3">
    <source>
        <dbReference type="ARBA" id="ARBA00011738"/>
    </source>
</evidence>
<dbReference type="InterPro" id="IPR004838">
    <property type="entry name" value="NHTrfase_class1_PyrdxlP-BS"/>
</dbReference>